<organism evidence="2 3">
    <name type="scientific">Funneliformis caledonium</name>
    <dbReference type="NCBI Taxonomy" id="1117310"/>
    <lineage>
        <taxon>Eukaryota</taxon>
        <taxon>Fungi</taxon>
        <taxon>Fungi incertae sedis</taxon>
        <taxon>Mucoromycota</taxon>
        <taxon>Glomeromycotina</taxon>
        <taxon>Glomeromycetes</taxon>
        <taxon>Glomerales</taxon>
        <taxon>Glomeraceae</taxon>
        <taxon>Funneliformis</taxon>
    </lineage>
</organism>
<accession>A0A9N9EKF1</accession>
<dbReference type="AlphaFoldDB" id="A0A9N9EKF1"/>
<evidence type="ECO:0000256" key="1">
    <source>
        <dbReference type="SAM" id="MobiDB-lite"/>
    </source>
</evidence>
<keyword evidence="3" id="KW-1185">Reference proteome</keyword>
<proteinExistence type="predicted"/>
<comment type="caution">
    <text evidence="2">The sequence shown here is derived from an EMBL/GenBank/DDBJ whole genome shotgun (WGS) entry which is preliminary data.</text>
</comment>
<dbReference type="EMBL" id="CAJVPQ010005912">
    <property type="protein sequence ID" value="CAG8677875.1"/>
    <property type="molecule type" value="Genomic_DNA"/>
</dbReference>
<feature type="compositionally biased region" description="Basic residues" evidence="1">
    <location>
        <begin position="15"/>
        <end position="27"/>
    </location>
</feature>
<dbReference type="OrthoDB" id="2439466at2759"/>
<dbReference type="Proteomes" id="UP000789570">
    <property type="component" value="Unassembled WGS sequence"/>
</dbReference>
<feature type="non-terminal residue" evidence="2">
    <location>
        <position position="1"/>
    </location>
</feature>
<sequence>PNPGTVGIRPVSNRQRNRLNQVRRQRNQRNINGLSHGRVQRGVPINNQDMLDDIANLPRQLRPYTVKSTGTRPISEVKPLMAQSLPGNKTFFPLIVETKAEKEHNN</sequence>
<evidence type="ECO:0000313" key="2">
    <source>
        <dbReference type="EMBL" id="CAG8677875.1"/>
    </source>
</evidence>
<gene>
    <name evidence="2" type="ORF">FCALED_LOCUS12346</name>
</gene>
<protein>
    <submittedName>
        <fullName evidence="2">7351_t:CDS:1</fullName>
    </submittedName>
</protein>
<name>A0A9N9EKF1_9GLOM</name>
<evidence type="ECO:0000313" key="3">
    <source>
        <dbReference type="Proteomes" id="UP000789570"/>
    </source>
</evidence>
<reference evidence="2" key="1">
    <citation type="submission" date="2021-06" db="EMBL/GenBank/DDBJ databases">
        <authorList>
            <person name="Kallberg Y."/>
            <person name="Tangrot J."/>
            <person name="Rosling A."/>
        </authorList>
    </citation>
    <scope>NUCLEOTIDE SEQUENCE</scope>
    <source>
        <strain evidence="2">UK204</strain>
    </source>
</reference>
<feature type="region of interest" description="Disordered" evidence="1">
    <location>
        <begin position="1"/>
        <end position="40"/>
    </location>
</feature>